<organism evidence="1 2">
    <name type="scientific">Bacteroides xylanisolvens</name>
    <dbReference type="NCBI Taxonomy" id="371601"/>
    <lineage>
        <taxon>Bacteria</taxon>
        <taxon>Pseudomonadati</taxon>
        <taxon>Bacteroidota</taxon>
        <taxon>Bacteroidia</taxon>
        <taxon>Bacteroidales</taxon>
        <taxon>Bacteroidaceae</taxon>
        <taxon>Bacteroides</taxon>
    </lineage>
</organism>
<dbReference type="PANTHER" id="PTHR21485:SF3">
    <property type="entry name" value="N-ACYLNEURAMINATE CYTIDYLYLTRANSFERASE"/>
    <property type="match status" value="1"/>
</dbReference>
<protein>
    <submittedName>
        <fullName evidence="1">CMP-N-acetylneuraminic acid synthetase</fullName>
    </submittedName>
</protein>
<name>A0A414GK66_9BACE</name>
<evidence type="ECO:0000313" key="2">
    <source>
        <dbReference type="Proteomes" id="UP000471447"/>
    </source>
</evidence>
<dbReference type="EMBL" id="WDCG01000001">
    <property type="protein sequence ID" value="KAB6428162.1"/>
    <property type="molecule type" value="Genomic_DNA"/>
</dbReference>
<reference evidence="1 2" key="1">
    <citation type="journal article" date="2019" name="Nat. Med.">
        <title>A library of human gut bacterial isolates paired with longitudinal multiomics data enables mechanistic microbiome research.</title>
        <authorList>
            <person name="Poyet M."/>
            <person name="Groussin M."/>
            <person name="Gibbons S.M."/>
            <person name="Avila-Pacheco J."/>
            <person name="Jiang X."/>
            <person name="Kearney S.M."/>
            <person name="Perrotta A.R."/>
            <person name="Berdy B."/>
            <person name="Zhao S."/>
            <person name="Lieberman T.D."/>
            <person name="Swanson P.K."/>
            <person name="Smith M."/>
            <person name="Roesemann S."/>
            <person name="Alexander J.E."/>
            <person name="Rich S.A."/>
            <person name="Livny J."/>
            <person name="Vlamakis H."/>
            <person name="Clish C."/>
            <person name="Bullock K."/>
            <person name="Deik A."/>
            <person name="Scott J."/>
            <person name="Pierce K.A."/>
            <person name="Xavier R.J."/>
            <person name="Alm E.J."/>
        </authorList>
    </citation>
    <scope>NUCLEOTIDE SEQUENCE [LARGE SCALE GENOMIC DNA]</scope>
    <source>
        <strain evidence="1 2">BIOML-A7</strain>
    </source>
</reference>
<dbReference type="Pfam" id="PF02348">
    <property type="entry name" value="CTP_transf_3"/>
    <property type="match status" value="1"/>
</dbReference>
<dbReference type="Gene3D" id="3.90.550.10">
    <property type="entry name" value="Spore Coat Polysaccharide Biosynthesis Protein SpsA, Chain A"/>
    <property type="match status" value="1"/>
</dbReference>
<sequence length="240" mass="27309">MKIVALLTGRGNNTLKDKNVLPVLGKPLLYYPAMAAKTCSLITDFYVSSDDEKILDAAASCGYKKIVRPAELALPTSQHVDAINHALKEMDKVGVHPDILVVLLANSGIVKREWIEESIQYIIRDNTLSAAVPVLLEMDHHPYRSKSLREDGCLGTWFNFDKHKISTNRQDLPVNYVLCHNFWTLNLAKSLYAKEEGQQPWTFMGNNIKPVIVKESFDVHDEDDIKRTERWLLEEGIKYE</sequence>
<dbReference type="InterPro" id="IPR003329">
    <property type="entry name" value="Cytidylyl_trans"/>
</dbReference>
<dbReference type="SUPFAM" id="SSF53448">
    <property type="entry name" value="Nucleotide-diphospho-sugar transferases"/>
    <property type="match status" value="1"/>
</dbReference>
<gene>
    <name evidence="1" type="ORF">GAZ26_01135</name>
</gene>
<proteinExistence type="predicted"/>
<dbReference type="PANTHER" id="PTHR21485">
    <property type="entry name" value="HAD SUPERFAMILY MEMBERS CMAS AND KDSC"/>
    <property type="match status" value="1"/>
</dbReference>
<accession>A0A414GK66</accession>
<dbReference type="AlphaFoldDB" id="A0A414GK66"/>
<comment type="caution">
    <text evidence="1">The sequence shown here is derived from an EMBL/GenBank/DDBJ whole genome shotgun (WGS) entry which is preliminary data.</text>
</comment>
<dbReference type="Proteomes" id="UP000471447">
    <property type="component" value="Unassembled WGS sequence"/>
</dbReference>
<dbReference type="RefSeq" id="WP_118194981.1">
    <property type="nucleotide sequence ID" value="NZ_JADYTM010000054.1"/>
</dbReference>
<dbReference type="InterPro" id="IPR050793">
    <property type="entry name" value="CMP-NeuNAc_synthase"/>
</dbReference>
<evidence type="ECO:0000313" key="1">
    <source>
        <dbReference type="EMBL" id="KAB6428162.1"/>
    </source>
</evidence>
<dbReference type="InterPro" id="IPR029044">
    <property type="entry name" value="Nucleotide-diphossugar_trans"/>
</dbReference>
<dbReference type="GO" id="GO:0008781">
    <property type="term" value="F:N-acylneuraminate cytidylyltransferase activity"/>
    <property type="evidence" value="ECO:0007669"/>
    <property type="project" value="TreeGrafter"/>
</dbReference>